<keyword evidence="2 6" id="KW-0479">Metal-binding</keyword>
<dbReference type="GO" id="GO:0004177">
    <property type="term" value="F:aminopeptidase activity"/>
    <property type="evidence" value="ECO:0007669"/>
    <property type="project" value="UniProtKB-UniRule"/>
</dbReference>
<dbReference type="Pfam" id="PF07687">
    <property type="entry name" value="M20_dimer"/>
    <property type="match status" value="1"/>
</dbReference>
<protein>
    <submittedName>
        <fullName evidence="8">Peptidase M20</fullName>
    </submittedName>
</protein>
<organism evidence="8 9">
    <name type="scientific">Geoalkalibacter ferrihydriticus DSM 17813</name>
    <dbReference type="NCBI Taxonomy" id="1121915"/>
    <lineage>
        <taxon>Bacteria</taxon>
        <taxon>Pseudomonadati</taxon>
        <taxon>Thermodesulfobacteriota</taxon>
        <taxon>Desulfuromonadia</taxon>
        <taxon>Desulfuromonadales</taxon>
        <taxon>Geoalkalibacteraceae</taxon>
        <taxon>Geoalkalibacter</taxon>
    </lineage>
</organism>
<evidence type="ECO:0000313" key="9">
    <source>
        <dbReference type="Proteomes" id="UP000035068"/>
    </source>
</evidence>
<feature type="domain" description="Peptidase M20 dimerisation" evidence="7">
    <location>
        <begin position="181"/>
        <end position="272"/>
    </location>
</feature>
<name>A0A0C2HNF4_9BACT</name>
<dbReference type="SUPFAM" id="SSF55031">
    <property type="entry name" value="Bacterial exopeptidase dimerisation domain"/>
    <property type="match status" value="1"/>
</dbReference>
<dbReference type="InterPro" id="IPR036264">
    <property type="entry name" value="Bact_exopeptidase_dim_dom"/>
</dbReference>
<evidence type="ECO:0000256" key="6">
    <source>
        <dbReference type="PIRSR" id="PIRSR001123-2"/>
    </source>
</evidence>
<sequence>MINHTRISEEFARLAAIASPSFGEGEISRYLRERLTRLGGEVKFDDAGARIGSESGNLVAYFPSQGRDCAPFMLSLHMDMVEPAMGVVPVLCDGVFTSAGDTVLGADDKAGIAEVIEALEVMHEQGIARGPVEVVITVCEEVGLLGAKHLDFSLIKSRRGLALDTSGVDLAIHRAPAGNKLRIEVIGREAHAGISPEKGLSAIEVTARAIARMRLGRVDEETTANIGTIHGGQAINIVPRQVVVEGEARSHDPQRLEAQTEHMIQCFQDAARELRREIEGVLVAPEVRWEIISDYPMMNVPLDAPMVALIREAAAALGQPLTVRSAGGGSDANIFNAQGIETLILGTGMTNVHTVDESVSVADMARVTELLVETLRRA</sequence>
<evidence type="ECO:0000313" key="8">
    <source>
        <dbReference type="EMBL" id="KIH76480.1"/>
    </source>
</evidence>
<keyword evidence="3" id="KW-0378">Hydrolase</keyword>
<dbReference type="Pfam" id="PF01546">
    <property type="entry name" value="Peptidase_M20"/>
    <property type="match status" value="1"/>
</dbReference>
<dbReference type="NCBIfam" id="TIGR01883">
    <property type="entry name" value="PepT-like"/>
    <property type="match status" value="1"/>
</dbReference>
<dbReference type="PANTHER" id="PTHR42994:SF2">
    <property type="entry name" value="PEPTIDASE"/>
    <property type="match status" value="1"/>
</dbReference>
<dbReference type="InterPro" id="IPR011650">
    <property type="entry name" value="Peptidase_M20_dimer"/>
</dbReference>
<keyword evidence="4" id="KW-0862">Zinc</keyword>
<dbReference type="Gene3D" id="3.30.70.360">
    <property type="match status" value="1"/>
</dbReference>
<evidence type="ECO:0000256" key="5">
    <source>
        <dbReference type="PIRNR" id="PIRNR001123"/>
    </source>
</evidence>
<dbReference type="Gene3D" id="3.40.630.10">
    <property type="entry name" value="Zn peptidases"/>
    <property type="match status" value="1"/>
</dbReference>
<comment type="similarity">
    <text evidence="5">Belongs to the peptidase M42 family.</text>
</comment>
<dbReference type="SUPFAM" id="SSF53187">
    <property type="entry name" value="Zn-dependent exopeptidases"/>
    <property type="match status" value="1"/>
</dbReference>
<dbReference type="RefSeq" id="WP_040099036.1">
    <property type="nucleotide sequence ID" value="NZ_JWJD01000003.1"/>
</dbReference>
<dbReference type="PANTHER" id="PTHR42994">
    <property type="entry name" value="PEPTIDASE T"/>
    <property type="match status" value="1"/>
</dbReference>
<dbReference type="Proteomes" id="UP000035068">
    <property type="component" value="Unassembled WGS sequence"/>
</dbReference>
<comment type="caution">
    <text evidence="8">The sequence shown here is derived from an EMBL/GenBank/DDBJ whole genome shotgun (WGS) entry which is preliminary data.</text>
</comment>
<dbReference type="PIRSF" id="PIRSF001123">
    <property type="entry name" value="PepA_GA"/>
    <property type="match status" value="1"/>
</dbReference>
<comment type="cofactor">
    <cofactor evidence="1">
        <name>Zn(2+)</name>
        <dbReference type="ChEBI" id="CHEBI:29105"/>
    </cofactor>
</comment>
<keyword evidence="9" id="KW-1185">Reference proteome</keyword>
<proteinExistence type="inferred from homology"/>
<evidence type="ECO:0000259" key="7">
    <source>
        <dbReference type="Pfam" id="PF07687"/>
    </source>
</evidence>
<accession>A0A0C2HNF4</accession>
<dbReference type="InterPro" id="IPR010162">
    <property type="entry name" value="PepT-like"/>
</dbReference>
<gene>
    <name evidence="8" type="ORF">GFER_09830</name>
</gene>
<evidence type="ECO:0000256" key="4">
    <source>
        <dbReference type="ARBA" id="ARBA00022833"/>
    </source>
</evidence>
<evidence type="ECO:0000256" key="1">
    <source>
        <dbReference type="ARBA" id="ARBA00001947"/>
    </source>
</evidence>
<reference evidence="8 9" key="1">
    <citation type="submission" date="2014-12" db="EMBL/GenBank/DDBJ databases">
        <title>Genomes of Geoalkalibacter ferrihydriticus and Geoalkalibacter subterraneus, two haloalkaliphilic metal-reducing members of the Geobacteraceae.</title>
        <authorList>
            <person name="Badalamenti J.P."/>
            <person name="Torres C.I."/>
            <person name="Krajmalnik-Brown R."/>
            <person name="Bond D.R."/>
        </authorList>
    </citation>
    <scope>NUCLEOTIDE SEQUENCE [LARGE SCALE GENOMIC DNA]</scope>
    <source>
        <strain evidence="8 9">DSM 17813</strain>
    </source>
</reference>
<dbReference type="AlphaFoldDB" id="A0A0C2HNF4"/>
<feature type="binding site" evidence="6">
    <location>
        <position position="353"/>
    </location>
    <ligand>
        <name>Zn(2+)</name>
        <dbReference type="ChEBI" id="CHEBI:29105"/>
        <label>2</label>
    </ligand>
</feature>
<dbReference type="InterPro" id="IPR002933">
    <property type="entry name" value="Peptidase_M20"/>
</dbReference>
<evidence type="ECO:0000256" key="3">
    <source>
        <dbReference type="ARBA" id="ARBA00022801"/>
    </source>
</evidence>
<dbReference type="InterPro" id="IPR008007">
    <property type="entry name" value="Peptidase_M42"/>
</dbReference>
<dbReference type="EMBL" id="JWJD01000003">
    <property type="protein sequence ID" value="KIH76480.1"/>
    <property type="molecule type" value="Genomic_DNA"/>
</dbReference>
<comment type="cofactor">
    <cofactor evidence="6">
        <name>a divalent metal cation</name>
        <dbReference type="ChEBI" id="CHEBI:60240"/>
    </cofactor>
    <text evidence="6">Binds 2 divalent metal cations per subunit.</text>
</comment>
<dbReference type="GO" id="GO:0046872">
    <property type="term" value="F:metal ion binding"/>
    <property type="evidence" value="ECO:0007669"/>
    <property type="project" value="UniProtKB-UniRule"/>
</dbReference>
<evidence type="ECO:0000256" key="2">
    <source>
        <dbReference type="ARBA" id="ARBA00022723"/>
    </source>
</evidence>